<feature type="domain" description="Polysaccharide pyruvyl transferase" evidence="1">
    <location>
        <begin position="13"/>
        <end position="117"/>
    </location>
</feature>
<dbReference type="InterPro" id="IPR007345">
    <property type="entry name" value="Polysacch_pyruvyl_Trfase"/>
</dbReference>
<dbReference type="eggNOG" id="COG2327">
    <property type="taxonomic scope" value="Bacteria"/>
</dbReference>
<dbReference type="Proteomes" id="UP000019102">
    <property type="component" value="Unassembled WGS sequence"/>
</dbReference>
<evidence type="ECO:0000313" key="2">
    <source>
        <dbReference type="EMBL" id="GAE92445.1"/>
    </source>
</evidence>
<reference evidence="2 3" key="1">
    <citation type="journal article" date="2014" name="Genome Announc.">
        <title>Draft Genome Sequence of the Boron-Tolerant and Moderately Halotolerant Bacterium Gracilibacillus boraciitolerans JCM 21714T.</title>
        <authorList>
            <person name="Ahmed I."/>
            <person name="Oshima K."/>
            <person name="Suda W."/>
            <person name="Kitamura K."/>
            <person name="Iida T."/>
            <person name="Ohmori Y."/>
            <person name="Fujiwara T."/>
            <person name="Hattori M."/>
            <person name="Ohkuma M."/>
        </authorList>
    </citation>
    <scope>NUCLEOTIDE SEQUENCE [LARGE SCALE GENOMIC DNA]</scope>
    <source>
        <strain evidence="2 3">JCM 21714</strain>
    </source>
</reference>
<sequence>MRIVMSGYFGFDNTGDEAILQAIVDSLRKLQPDVSIVVLSNNPESTAAKYHVEAVNRWDIKAIAKTIRNADGLISGGGSLLQDKTGWKTIPYYTAVMRIAKFYRKPVFVYAQGMGPIDGALGNG</sequence>
<dbReference type="Pfam" id="PF04230">
    <property type="entry name" value="PS_pyruv_trans"/>
    <property type="match status" value="1"/>
</dbReference>
<dbReference type="EMBL" id="BAVS01000005">
    <property type="protein sequence ID" value="GAE92445.1"/>
    <property type="molecule type" value="Genomic_DNA"/>
</dbReference>
<gene>
    <name evidence="2" type="ORF">JCM21714_1447</name>
</gene>
<dbReference type="AlphaFoldDB" id="W4VGE4"/>
<evidence type="ECO:0000259" key="1">
    <source>
        <dbReference type="Pfam" id="PF04230"/>
    </source>
</evidence>
<proteinExistence type="predicted"/>
<keyword evidence="3" id="KW-1185">Reference proteome</keyword>
<dbReference type="PANTHER" id="PTHR36836">
    <property type="entry name" value="COLANIC ACID BIOSYNTHESIS PROTEIN WCAK"/>
    <property type="match status" value="1"/>
</dbReference>
<accession>W4VGE4</accession>
<dbReference type="STRING" id="1298598.JCM21714_1447"/>
<comment type="caution">
    <text evidence="2">The sequence shown here is derived from an EMBL/GenBank/DDBJ whole genome shotgun (WGS) entry which is preliminary data.</text>
</comment>
<evidence type="ECO:0000313" key="3">
    <source>
        <dbReference type="Proteomes" id="UP000019102"/>
    </source>
</evidence>
<name>W4VGE4_9BACI</name>
<dbReference type="RefSeq" id="WP_268748294.1">
    <property type="nucleotide sequence ID" value="NZ_BAVS01000005.1"/>
</dbReference>
<organism evidence="2 3">
    <name type="scientific">Gracilibacillus boraciitolerans JCM 21714</name>
    <dbReference type="NCBI Taxonomy" id="1298598"/>
    <lineage>
        <taxon>Bacteria</taxon>
        <taxon>Bacillati</taxon>
        <taxon>Bacillota</taxon>
        <taxon>Bacilli</taxon>
        <taxon>Bacillales</taxon>
        <taxon>Bacillaceae</taxon>
        <taxon>Gracilibacillus</taxon>
    </lineage>
</organism>
<protein>
    <submittedName>
        <fullName evidence="2">CsaB protein</fullName>
    </submittedName>
</protein>
<dbReference type="PANTHER" id="PTHR36836:SF1">
    <property type="entry name" value="COLANIC ACID BIOSYNTHESIS PROTEIN WCAK"/>
    <property type="match status" value="1"/>
</dbReference>